<dbReference type="OrthoDB" id="6631087at2759"/>
<evidence type="ECO:0000313" key="3">
    <source>
        <dbReference type="RefSeq" id="XP_018323556.1"/>
    </source>
</evidence>
<dbReference type="RefSeq" id="XP_018323556.1">
    <property type="nucleotide sequence ID" value="XM_018468054.1"/>
</dbReference>
<evidence type="ECO:0000313" key="2">
    <source>
        <dbReference type="Proteomes" id="UP000192223"/>
    </source>
</evidence>
<accession>A0A1W4WHY2</accession>
<gene>
    <name evidence="3" type="primary">LOC108735853</name>
</gene>
<sequence>MDLRILFSAILISQICNSDEEWRWKNNERRAQARYDVVEETEESLQGPSFRPPPNNYYPVSQRPIQQGLGDFGINVQRPGQGHPGILTGPIPSWERQPRLEKFDRCKCAESFNCNTPGISYGQCDTGKQYCCYRSKSSRVIDEPIPSRPIHSLANGVLVGPGGPVDVGHHLGGPSRPGLGHYGGNYQGGYNDENVYSLDNGVLSGPGGPTDFKRRSLTEADSKS</sequence>
<dbReference type="KEGG" id="apln:108735853"/>
<dbReference type="Proteomes" id="UP000192223">
    <property type="component" value="Unplaced"/>
</dbReference>
<feature type="compositionally biased region" description="Basic and acidic residues" evidence="1">
    <location>
        <begin position="211"/>
        <end position="224"/>
    </location>
</feature>
<dbReference type="InParanoid" id="A0A1W4WHY2"/>
<dbReference type="GeneID" id="108735853"/>
<keyword evidence="2" id="KW-1185">Reference proteome</keyword>
<dbReference type="AlphaFoldDB" id="A0A1W4WHY2"/>
<evidence type="ECO:0000256" key="1">
    <source>
        <dbReference type="SAM" id="MobiDB-lite"/>
    </source>
</evidence>
<protein>
    <submittedName>
        <fullName evidence="3">Uncharacterized protein LOC108735853</fullName>
    </submittedName>
</protein>
<feature type="region of interest" description="Disordered" evidence="1">
    <location>
        <begin position="200"/>
        <end position="224"/>
    </location>
</feature>
<organism evidence="2 3">
    <name type="scientific">Agrilus planipennis</name>
    <name type="common">Emerald ash borer</name>
    <name type="synonym">Agrilus marcopoli</name>
    <dbReference type="NCBI Taxonomy" id="224129"/>
    <lineage>
        <taxon>Eukaryota</taxon>
        <taxon>Metazoa</taxon>
        <taxon>Ecdysozoa</taxon>
        <taxon>Arthropoda</taxon>
        <taxon>Hexapoda</taxon>
        <taxon>Insecta</taxon>
        <taxon>Pterygota</taxon>
        <taxon>Neoptera</taxon>
        <taxon>Endopterygota</taxon>
        <taxon>Coleoptera</taxon>
        <taxon>Polyphaga</taxon>
        <taxon>Elateriformia</taxon>
        <taxon>Buprestoidea</taxon>
        <taxon>Buprestidae</taxon>
        <taxon>Agrilinae</taxon>
        <taxon>Agrilus</taxon>
    </lineage>
</organism>
<reference evidence="3" key="1">
    <citation type="submission" date="2025-08" db="UniProtKB">
        <authorList>
            <consortium name="RefSeq"/>
        </authorList>
    </citation>
    <scope>IDENTIFICATION</scope>
    <source>
        <tissue evidence="3">Entire body</tissue>
    </source>
</reference>
<name>A0A1W4WHY2_AGRPL</name>
<proteinExistence type="predicted"/>